<feature type="transmembrane region" description="Helical" evidence="1">
    <location>
        <begin position="38"/>
        <end position="58"/>
    </location>
</feature>
<sequence>HLSDPRTYSRSELEQPCPPRYDATALFDKGKQTICTLLWVKCCICILMGCYRVINALVRMYYPRSELKGSLPNRPHSRNRYFSRRLPLTCCSSLPLSLSHRGRL</sequence>
<evidence type="ECO:0000313" key="3">
    <source>
        <dbReference type="Proteomes" id="UP000694701"/>
    </source>
</evidence>
<reference evidence="2" key="1">
    <citation type="submission" date="2025-08" db="UniProtKB">
        <authorList>
            <consortium name="Ensembl"/>
        </authorList>
    </citation>
    <scope>IDENTIFICATION</scope>
</reference>
<keyword evidence="1" id="KW-0812">Transmembrane</keyword>
<evidence type="ECO:0000313" key="2">
    <source>
        <dbReference type="Ensembl" id="ENSCCRP00020084741.1"/>
    </source>
</evidence>
<keyword evidence="1" id="KW-0472">Membrane</keyword>
<keyword evidence="1" id="KW-1133">Transmembrane helix</keyword>
<dbReference type="Ensembl" id="ENSCCRT00020092712.1">
    <property type="protein sequence ID" value="ENSCCRP00020084741.1"/>
    <property type="gene ID" value="ENSCCRG00020039038.1"/>
</dbReference>
<dbReference type="Proteomes" id="UP000694701">
    <property type="component" value="Unplaced"/>
</dbReference>
<dbReference type="AlphaFoldDB" id="A0A8C2PUS4"/>
<organism evidence="2 3">
    <name type="scientific">Cyprinus carpio</name>
    <name type="common">Common carp</name>
    <dbReference type="NCBI Taxonomy" id="7962"/>
    <lineage>
        <taxon>Eukaryota</taxon>
        <taxon>Metazoa</taxon>
        <taxon>Chordata</taxon>
        <taxon>Craniata</taxon>
        <taxon>Vertebrata</taxon>
        <taxon>Euteleostomi</taxon>
        <taxon>Actinopterygii</taxon>
        <taxon>Neopterygii</taxon>
        <taxon>Teleostei</taxon>
        <taxon>Ostariophysi</taxon>
        <taxon>Cypriniformes</taxon>
        <taxon>Cyprinidae</taxon>
        <taxon>Cyprininae</taxon>
        <taxon>Cyprinus</taxon>
    </lineage>
</organism>
<accession>A0A8C2PUS4</accession>
<name>A0A8C2PUS4_CYPCA</name>
<proteinExistence type="predicted"/>
<evidence type="ECO:0000256" key="1">
    <source>
        <dbReference type="SAM" id="Phobius"/>
    </source>
</evidence>
<protein>
    <submittedName>
        <fullName evidence="2">Uncharacterized protein</fullName>
    </submittedName>
</protein>